<feature type="region of interest" description="Disordered" evidence="1">
    <location>
        <begin position="158"/>
        <end position="180"/>
    </location>
</feature>
<feature type="region of interest" description="Disordered" evidence="1">
    <location>
        <begin position="201"/>
        <end position="263"/>
    </location>
</feature>
<reference evidence="2" key="2">
    <citation type="submission" date="2021-04" db="EMBL/GenBank/DDBJ databases">
        <authorList>
            <person name="Podell S."/>
        </authorList>
    </citation>
    <scope>NUCLEOTIDE SEQUENCE</scope>
    <source>
        <strain evidence="2">Hildebrandi</strain>
    </source>
</reference>
<organism evidence="2 3">
    <name type="scientific">Nitzschia inconspicua</name>
    <dbReference type="NCBI Taxonomy" id="303405"/>
    <lineage>
        <taxon>Eukaryota</taxon>
        <taxon>Sar</taxon>
        <taxon>Stramenopiles</taxon>
        <taxon>Ochrophyta</taxon>
        <taxon>Bacillariophyta</taxon>
        <taxon>Bacillariophyceae</taxon>
        <taxon>Bacillariophycidae</taxon>
        <taxon>Bacillariales</taxon>
        <taxon>Bacillariaceae</taxon>
        <taxon>Nitzschia</taxon>
    </lineage>
</organism>
<dbReference type="Proteomes" id="UP000693970">
    <property type="component" value="Unassembled WGS sequence"/>
</dbReference>
<proteinExistence type="predicted"/>
<evidence type="ECO:0000313" key="2">
    <source>
        <dbReference type="EMBL" id="KAG7366990.1"/>
    </source>
</evidence>
<keyword evidence="3" id="KW-1185">Reference proteome</keyword>
<feature type="region of interest" description="Disordered" evidence="1">
    <location>
        <begin position="33"/>
        <end position="64"/>
    </location>
</feature>
<evidence type="ECO:0000313" key="3">
    <source>
        <dbReference type="Proteomes" id="UP000693970"/>
    </source>
</evidence>
<name>A0A9K3LS18_9STRA</name>
<reference evidence="2" key="1">
    <citation type="journal article" date="2021" name="Sci. Rep.">
        <title>Diploid genomic architecture of Nitzschia inconspicua, an elite biomass production diatom.</title>
        <authorList>
            <person name="Oliver A."/>
            <person name="Podell S."/>
            <person name="Pinowska A."/>
            <person name="Traller J.C."/>
            <person name="Smith S.R."/>
            <person name="McClure R."/>
            <person name="Beliaev A."/>
            <person name="Bohutskyi P."/>
            <person name="Hill E.A."/>
            <person name="Rabines A."/>
            <person name="Zheng H."/>
            <person name="Allen L.Z."/>
            <person name="Kuo A."/>
            <person name="Grigoriev I.V."/>
            <person name="Allen A.E."/>
            <person name="Hazlebeck D."/>
            <person name="Allen E.E."/>
        </authorList>
    </citation>
    <scope>NUCLEOTIDE SEQUENCE</scope>
    <source>
        <strain evidence="2">Hildebrandi</strain>
    </source>
</reference>
<evidence type="ECO:0000256" key="1">
    <source>
        <dbReference type="SAM" id="MobiDB-lite"/>
    </source>
</evidence>
<dbReference type="AlphaFoldDB" id="A0A9K3LS18"/>
<protein>
    <submittedName>
        <fullName evidence="2">Uncharacterized protein</fullName>
    </submittedName>
</protein>
<comment type="caution">
    <text evidence="2">The sequence shown here is derived from an EMBL/GenBank/DDBJ whole genome shotgun (WGS) entry which is preliminary data.</text>
</comment>
<sequence length="278" mass="31959">MNNSNRYQGYPNQFSNSCFGSLRDTSVNDHQITSPPIPNIVMPGTEQDTCNKRPRDDDDSSMDTSWEKSFKRLRVMDNDGDAQFSNKHGIKILQAVSAEESSNSQEENWSSLTREVGYPQETSHFPQSNHNIVISQERRQYDPRQLQQDQHRYQHFMTEQQHSDSMRELQNPGQDSSEERSINYQPINSFLGNLHRSRRCRLSGTGQSTDTSLHGQPQESSRMSIPLNSQLHDPHGIHNDWPPPEPNECLGTGVSSQQYSRPRKKKNIISLRVDSNLY</sequence>
<gene>
    <name evidence="2" type="ORF">IV203_029660</name>
</gene>
<feature type="compositionally biased region" description="Polar residues" evidence="1">
    <location>
        <begin position="204"/>
        <end position="231"/>
    </location>
</feature>
<dbReference type="EMBL" id="JAGRRH010000007">
    <property type="protein sequence ID" value="KAG7366990.1"/>
    <property type="molecule type" value="Genomic_DNA"/>
</dbReference>
<accession>A0A9K3LS18</accession>